<gene>
    <name evidence="3" type="ORF">HNP73_001170</name>
</gene>
<protein>
    <submittedName>
        <fullName evidence="3">Uncharacterized protein</fullName>
    </submittedName>
</protein>
<sequence>MPAPLVHALLLTMGLLTASLVPATAADAPASPSTAAPSPADTEAAAREACEAAALAEMQARQPNAVEVQALEDQMSVTGTPGGQTEVRGNGQFAPDIGEWTPFTYTCAFSATTGQVTSLRIP</sequence>
<dbReference type="Proteomes" id="UP000549457">
    <property type="component" value="Unassembled WGS sequence"/>
</dbReference>
<proteinExistence type="predicted"/>
<dbReference type="AlphaFoldDB" id="A0A840SED4"/>
<evidence type="ECO:0000256" key="1">
    <source>
        <dbReference type="SAM" id="MobiDB-lite"/>
    </source>
</evidence>
<feature type="region of interest" description="Disordered" evidence="1">
    <location>
        <begin position="76"/>
        <end position="95"/>
    </location>
</feature>
<evidence type="ECO:0000313" key="3">
    <source>
        <dbReference type="EMBL" id="MBB5221249.1"/>
    </source>
</evidence>
<feature type="chain" id="PRO_5032941675" evidence="2">
    <location>
        <begin position="26"/>
        <end position="122"/>
    </location>
</feature>
<dbReference type="RefSeq" id="WP_184147640.1">
    <property type="nucleotide sequence ID" value="NZ_JACHFM010000001.1"/>
</dbReference>
<organism evidence="3 4">
    <name type="scientific">Amaricoccus macauensis</name>
    <dbReference type="NCBI Taxonomy" id="57001"/>
    <lineage>
        <taxon>Bacteria</taxon>
        <taxon>Pseudomonadati</taxon>
        <taxon>Pseudomonadota</taxon>
        <taxon>Alphaproteobacteria</taxon>
        <taxon>Rhodobacterales</taxon>
        <taxon>Paracoccaceae</taxon>
        <taxon>Amaricoccus</taxon>
    </lineage>
</organism>
<feature type="compositionally biased region" description="Low complexity" evidence="1">
    <location>
        <begin position="26"/>
        <end position="43"/>
    </location>
</feature>
<feature type="region of interest" description="Disordered" evidence="1">
    <location>
        <begin position="26"/>
        <end position="48"/>
    </location>
</feature>
<evidence type="ECO:0000313" key="4">
    <source>
        <dbReference type="Proteomes" id="UP000549457"/>
    </source>
</evidence>
<dbReference type="EMBL" id="JACHFM010000001">
    <property type="protein sequence ID" value="MBB5221249.1"/>
    <property type="molecule type" value="Genomic_DNA"/>
</dbReference>
<evidence type="ECO:0000256" key="2">
    <source>
        <dbReference type="SAM" id="SignalP"/>
    </source>
</evidence>
<feature type="signal peptide" evidence="2">
    <location>
        <begin position="1"/>
        <end position="25"/>
    </location>
</feature>
<keyword evidence="2" id="KW-0732">Signal</keyword>
<keyword evidence="4" id="KW-1185">Reference proteome</keyword>
<name>A0A840SED4_9RHOB</name>
<reference evidence="3 4" key="1">
    <citation type="submission" date="2020-08" db="EMBL/GenBank/DDBJ databases">
        <title>Genomic Encyclopedia of Type Strains, Phase IV (KMG-IV): sequencing the most valuable type-strain genomes for metagenomic binning, comparative biology and taxonomic classification.</title>
        <authorList>
            <person name="Goeker M."/>
        </authorList>
    </citation>
    <scope>NUCLEOTIDE SEQUENCE [LARGE SCALE GENOMIC DNA]</scope>
    <source>
        <strain evidence="3 4">DSM 101730</strain>
    </source>
</reference>
<comment type="caution">
    <text evidence="3">The sequence shown here is derived from an EMBL/GenBank/DDBJ whole genome shotgun (WGS) entry which is preliminary data.</text>
</comment>
<accession>A0A840SED4</accession>